<evidence type="ECO:0000313" key="3">
    <source>
        <dbReference type="Proteomes" id="UP000093508"/>
    </source>
</evidence>
<gene>
    <name evidence="1" type="ORF">BBH99_04040</name>
    <name evidence="2" type="ORF">SAMN05444407_103440</name>
</gene>
<reference evidence="1 3" key="1">
    <citation type="submission" date="2016-07" db="EMBL/GenBank/DDBJ databases">
        <authorList>
            <person name="Jeong J.-J."/>
            <person name="Kim D.W."/>
            <person name="Sang M.K."/>
            <person name="Choi I.-G."/>
            <person name="Kim K.D."/>
        </authorList>
    </citation>
    <scope>NUCLEOTIDE SEQUENCE [LARGE SCALE GENOMIC DNA]</scope>
    <source>
        <strain evidence="1 3">C-26</strain>
    </source>
</reference>
<dbReference type="Proteomes" id="UP000093508">
    <property type="component" value="Unassembled WGS sequence"/>
</dbReference>
<keyword evidence="3" id="KW-1185">Reference proteome</keyword>
<reference evidence="2 4" key="2">
    <citation type="submission" date="2016-11" db="EMBL/GenBank/DDBJ databases">
        <authorList>
            <person name="Jaros S."/>
            <person name="Januszkiewicz K."/>
            <person name="Wedrychowicz H."/>
        </authorList>
    </citation>
    <scope>NUCLEOTIDE SEQUENCE [LARGE SCALE GENOMIC DNA]</scope>
    <source>
        <strain evidence="2 4">DSM 27621</strain>
    </source>
</reference>
<sequence>MAKKTIAALKEYFKAGKRPTESQFGDLIDSYVHVDESSEYSTIVEFPANYQVGDYVEFLNFAPSSVGAGGFFEVSLAYTRGNIACGATHIAAVSHSNPNIWRECGTINENNYVDGNINYNFTIDVNGGTNKFRIRAVHTYGSADQVLRVFIKVRSINKNDVWASIDIRGNTSDSIPLQPMTNEWNLWVGNLLSSESAKVALKVNKDGNVGMGTEAPKGKLDVRGTIYAGQGDGTQGNNAMAIRYEDGSVNNWGSLRSSAETYMSFGVRADPYAGLKWLSTSGAFPRSNTAVVTGSEGIKFFSSSHQQTALDLPVNMSELMRISPNGNVGIGTENPQQKLDVRGIITSQVASNEGGAVFLQNPNKTAGTAHQWAIYNMTGGYGNGLQFWSYSADGNSYGSRMTIADNGNVGIGTASPQAKLDVAGNISIAGESTLQLSGFDTNHGLKYTHKTFANTVIDGPVLYGYSGGALGVKQDNLGVEKIALQWKANGNVAIFGKLEAKDVVITATPTADHVFASNYNLREIDELEKFISEKSHLPEIPSAKEMTDSGLSVGDFQIKLLQKIEELTLYMISMKKEIDVLKAN</sequence>
<evidence type="ECO:0008006" key="5">
    <source>
        <dbReference type="Google" id="ProtNLM"/>
    </source>
</evidence>
<organism evidence="2 4">
    <name type="scientific">Chryseobacterium contaminans</name>
    <dbReference type="NCBI Taxonomy" id="1423959"/>
    <lineage>
        <taxon>Bacteria</taxon>
        <taxon>Pseudomonadati</taxon>
        <taxon>Bacteroidota</taxon>
        <taxon>Flavobacteriia</taxon>
        <taxon>Flavobacteriales</taxon>
        <taxon>Weeksellaceae</taxon>
        <taxon>Chryseobacterium group</taxon>
        <taxon>Chryseobacterium</taxon>
    </lineage>
</organism>
<dbReference type="EMBL" id="MAYF01000002">
    <property type="protein sequence ID" value="OCA80504.1"/>
    <property type="molecule type" value="Genomic_DNA"/>
</dbReference>
<proteinExistence type="predicted"/>
<protein>
    <recommendedName>
        <fullName evidence="5">Chaperone of endosialidase</fullName>
    </recommendedName>
</protein>
<dbReference type="STRING" id="1423959.SAMN05444407_103440"/>
<evidence type="ECO:0000313" key="4">
    <source>
        <dbReference type="Proteomes" id="UP000184069"/>
    </source>
</evidence>
<dbReference type="Proteomes" id="UP000184069">
    <property type="component" value="Unassembled WGS sequence"/>
</dbReference>
<dbReference type="AlphaFoldDB" id="A0A1M7A0F3"/>
<dbReference type="EMBL" id="FRBM01000003">
    <property type="protein sequence ID" value="SHL36258.1"/>
    <property type="molecule type" value="Genomic_DNA"/>
</dbReference>
<dbReference type="RefSeq" id="WP_066690709.1">
    <property type="nucleotide sequence ID" value="NZ_FRBM01000003.1"/>
</dbReference>
<evidence type="ECO:0000313" key="1">
    <source>
        <dbReference type="EMBL" id="OCA80504.1"/>
    </source>
</evidence>
<dbReference type="OrthoDB" id="658938at2"/>
<accession>A0A1M7A0F3</accession>
<name>A0A1M7A0F3_9FLAO</name>
<evidence type="ECO:0000313" key="2">
    <source>
        <dbReference type="EMBL" id="SHL36258.1"/>
    </source>
</evidence>